<accession>A0A8S9UY13</accession>
<proteinExistence type="predicted"/>
<protein>
    <submittedName>
        <fullName evidence="2">Uncharacterized protein</fullName>
    </submittedName>
</protein>
<evidence type="ECO:0000256" key="1">
    <source>
        <dbReference type="SAM" id="MobiDB-lite"/>
    </source>
</evidence>
<reference evidence="2" key="1">
    <citation type="submission" date="2020-03" db="EMBL/GenBank/DDBJ databases">
        <title>Hybrid Assembly of Korean Phytophthora infestans isolates.</title>
        <authorList>
            <person name="Prokchorchik M."/>
            <person name="Lee Y."/>
            <person name="Seo J."/>
            <person name="Cho J.-H."/>
            <person name="Park Y.-E."/>
            <person name="Jang D.-C."/>
            <person name="Im J.-S."/>
            <person name="Choi J.-G."/>
            <person name="Park H.-J."/>
            <person name="Lee G.-B."/>
            <person name="Lee Y.-G."/>
            <person name="Hong S.-Y."/>
            <person name="Cho K."/>
            <person name="Sohn K.H."/>
        </authorList>
    </citation>
    <scope>NUCLEOTIDE SEQUENCE</scope>
    <source>
        <strain evidence="2">KR_2_A2</strain>
    </source>
</reference>
<name>A0A8S9UY13_PHYIN</name>
<dbReference type="EMBL" id="JAACNO010000917">
    <property type="protein sequence ID" value="KAF4144024.1"/>
    <property type="molecule type" value="Genomic_DNA"/>
</dbReference>
<evidence type="ECO:0000313" key="2">
    <source>
        <dbReference type="EMBL" id="KAF4144024.1"/>
    </source>
</evidence>
<organism evidence="2 3">
    <name type="scientific">Phytophthora infestans</name>
    <name type="common">Potato late blight agent</name>
    <name type="synonym">Botrytis infestans</name>
    <dbReference type="NCBI Taxonomy" id="4787"/>
    <lineage>
        <taxon>Eukaryota</taxon>
        <taxon>Sar</taxon>
        <taxon>Stramenopiles</taxon>
        <taxon>Oomycota</taxon>
        <taxon>Peronosporomycetes</taxon>
        <taxon>Peronosporales</taxon>
        <taxon>Peronosporaceae</taxon>
        <taxon>Phytophthora</taxon>
    </lineage>
</organism>
<gene>
    <name evidence="2" type="ORF">GN958_ATG06786</name>
</gene>
<dbReference type="AlphaFoldDB" id="A0A8S9UY13"/>
<sequence>MATWQKEYVHGGRTVRPLISPRLKQRGQARVTETDHRSHLQAVVGELLCPTSEQALARQHLLKNELRHLAEAASWSLSSKTYQPESTKSVSVSIYLAAIPEPPSLPEAIEAFWGKFSWAENPWIPDEMIPCLKSTKYNSIQVTSIEQLKIVRAAAAVSTFTLPAREGCLRGHTVAKLHRWMVTILLTSPRVQVGEQVGGLRRLQLRDALQLSQQYTWTRLDQQTVQGEVYSDGRSVVLEQQTNGIGWRVRHQDDMTHDEEIFRDQKNGLVVRIDSLVHGYRWEISTPVKNHSIVGQIKKRITRQIRAERQPPPRERSANQMEKQEHGWGASKHVNGLSSVNYRMAAQQLNCTVKEQLTSSGAPKMRVVEMQRRQSHTSRGNASELRHSGQRWCLNGSEWKPRWKWYKHTRITSPHGHAPLSESDYRQ</sequence>
<comment type="caution">
    <text evidence="2">The sequence shown here is derived from an EMBL/GenBank/DDBJ whole genome shotgun (WGS) entry which is preliminary data.</text>
</comment>
<feature type="region of interest" description="Disordered" evidence="1">
    <location>
        <begin position="304"/>
        <end position="332"/>
    </location>
</feature>
<feature type="compositionally biased region" description="Basic and acidic residues" evidence="1">
    <location>
        <begin position="305"/>
        <end position="326"/>
    </location>
</feature>
<evidence type="ECO:0000313" key="3">
    <source>
        <dbReference type="Proteomes" id="UP000704712"/>
    </source>
</evidence>
<dbReference type="Proteomes" id="UP000704712">
    <property type="component" value="Unassembled WGS sequence"/>
</dbReference>